<gene>
    <name evidence="7" type="ORF">ACFFLS_09135</name>
</gene>
<feature type="transmembrane region" description="Helical" evidence="6">
    <location>
        <begin position="170"/>
        <end position="191"/>
    </location>
</feature>
<evidence type="ECO:0000256" key="2">
    <source>
        <dbReference type="ARBA" id="ARBA00007375"/>
    </source>
</evidence>
<evidence type="ECO:0000256" key="1">
    <source>
        <dbReference type="ARBA" id="ARBA00004141"/>
    </source>
</evidence>
<proteinExistence type="inferred from homology"/>
<feature type="transmembrane region" description="Helical" evidence="6">
    <location>
        <begin position="197"/>
        <end position="217"/>
    </location>
</feature>
<keyword evidence="8" id="KW-1185">Reference proteome</keyword>
<feature type="transmembrane region" description="Helical" evidence="6">
    <location>
        <begin position="143"/>
        <end position="163"/>
    </location>
</feature>
<keyword evidence="5 6" id="KW-0472">Membrane</keyword>
<feature type="transmembrane region" description="Helical" evidence="6">
    <location>
        <begin position="111"/>
        <end position="131"/>
    </location>
</feature>
<dbReference type="InterPro" id="IPR012506">
    <property type="entry name" value="TMEM86B-like"/>
</dbReference>
<evidence type="ECO:0000256" key="6">
    <source>
        <dbReference type="SAM" id="Phobius"/>
    </source>
</evidence>
<comment type="similarity">
    <text evidence="2">Belongs to the TMEM86 family.</text>
</comment>
<organism evidence="7 8">
    <name type="scientific">Flavobacterium procerum</name>
    <dbReference type="NCBI Taxonomy" id="1455569"/>
    <lineage>
        <taxon>Bacteria</taxon>
        <taxon>Pseudomonadati</taxon>
        <taxon>Bacteroidota</taxon>
        <taxon>Flavobacteriia</taxon>
        <taxon>Flavobacteriales</taxon>
        <taxon>Flavobacteriaceae</taxon>
        <taxon>Flavobacterium</taxon>
    </lineage>
</organism>
<sequence length="225" mass="25841">MKNSLFFKIFIVVCVLYLIAMLLGYEHFDLFLKPILIPILFFVTYFHHKFPTKRNLMVALFFSWLGDIILLFTDLGEIYFILGLVLFLIAHITYSVLFNHQIRSSKKRNKNIFIAGSILIAVYLIGMVSFLLPNLGNLEIPVIAYASVISTMLLFAFNGLLIWEKPGNKLVFSGALFFVISDSILAVNKFYNPIEKSSFFIMLTYLMAQYLIVIGILKLNPKKTK</sequence>
<feature type="transmembrane region" description="Helical" evidence="6">
    <location>
        <begin position="55"/>
        <end position="72"/>
    </location>
</feature>
<dbReference type="RefSeq" id="WP_379686290.1">
    <property type="nucleotide sequence ID" value="NZ_JBHLYW010000007.1"/>
</dbReference>
<accession>A0ABV6BP31</accession>
<comment type="subcellular location">
    <subcellularLocation>
        <location evidence="1">Membrane</location>
        <topology evidence="1">Multi-pass membrane protein</topology>
    </subcellularLocation>
</comment>
<evidence type="ECO:0000256" key="3">
    <source>
        <dbReference type="ARBA" id="ARBA00022692"/>
    </source>
</evidence>
<reference evidence="7 8" key="1">
    <citation type="submission" date="2024-09" db="EMBL/GenBank/DDBJ databases">
        <authorList>
            <person name="Sun Q."/>
            <person name="Mori K."/>
        </authorList>
    </citation>
    <scope>NUCLEOTIDE SEQUENCE [LARGE SCALE GENOMIC DNA]</scope>
    <source>
        <strain evidence="7 8">CGMCC 1.12926</strain>
    </source>
</reference>
<feature type="transmembrane region" description="Helical" evidence="6">
    <location>
        <begin position="5"/>
        <end position="25"/>
    </location>
</feature>
<name>A0ABV6BP31_9FLAO</name>
<evidence type="ECO:0000256" key="5">
    <source>
        <dbReference type="ARBA" id="ARBA00023136"/>
    </source>
</evidence>
<dbReference type="EMBL" id="JBHLYW010000007">
    <property type="protein sequence ID" value="MFC0077205.1"/>
    <property type="molecule type" value="Genomic_DNA"/>
</dbReference>
<protein>
    <submittedName>
        <fullName evidence="7">Lysoplasmalogenase</fullName>
    </submittedName>
</protein>
<dbReference type="PANTHER" id="PTHR31885">
    <property type="entry name" value="GH04784P"/>
    <property type="match status" value="1"/>
</dbReference>
<dbReference type="PANTHER" id="PTHR31885:SF6">
    <property type="entry name" value="GH04784P"/>
    <property type="match status" value="1"/>
</dbReference>
<keyword evidence="4 6" id="KW-1133">Transmembrane helix</keyword>
<feature type="transmembrane region" description="Helical" evidence="6">
    <location>
        <begin position="78"/>
        <end position="99"/>
    </location>
</feature>
<feature type="transmembrane region" description="Helical" evidence="6">
    <location>
        <begin position="31"/>
        <end position="48"/>
    </location>
</feature>
<evidence type="ECO:0000256" key="4">
    <source>
        <dbReference type="ARBA" id="ARBA00022989"/>
    </source>
</evidence>
<dbReference type="Proteomes" id="UP001589734">
    <property type="component" value="Unassembled WGS sequence"/>
</dbReference>
<comment type="caution">
    <text evidence="7">The sequence shown here is derived from an EMBL/GenBank/DDBJ whole genome shotgun (WGS) entry which is preliminary data.</text>
</comment>
<evidence type="ECO:0000313" key="7">
    <source>
        <dbReference type="EMBL" id="MFC0077205.1"/>
    </source>
</evidence>
<keyword evidence="3 6" id="KW-0812">Transmembrane</keyword>
<evidence type="ECO:0000313" key="8">
    <source>
        <dbReference type="Proteomes" id="UP001589734"/>
    </source>
</evidence>
<dbReference type="Pfam" id="PF07947">
    <property type="entry name" value="YhhN"/>
    <property type="match status" value="1"/>
</dbReference>